<protein>
    <submittedName>
        <fullName evidence="1">Uncharacterized protein</fullName>
    </submittedName>
</protein>
<name>H8FWA9_MAGML</name>
<gene>
    <name evidence="1" type="ORF">PHAMO_400028</name>
</gene>
<reference evidence="1 2" key="1">
    <citation type="journal article" date="2012" name="J. Bacteriol.">
        <title>Draft Genome Sequence of the Purple Photosynthetic Bacterium Phaeospirillum molischianum DSM120, a Particularly Versatile Bacterium.</title>
        <authorList>
            <person name="Duquesne K."/>
            <person name="Prima V."/>
            <person name="Ji B."/>
            <person name="Rouy Z."/>
            <person name="Medigue C."/>
            <person name="Talla E."/>
            <person name="Sturgis J.N."/>
        </authorList>
    </citation>
    <scope>NUCLEOTIDE SEQUENCE [LARGE SCALE GENOMIC DNA]</scope>
    <source>
        <strain evidence="2">DSM120</strain>
    </source>
</reference>
<comment type="caution">
    <text evidence="1">The sequence shown here is derived from an EMBL/GenBank/DDBJ whole genome shotgun (WGS) entry which is preliminary data.</text>
</comment>
<dbReference type="Proteomes" id="UP000004169">
    <property type="component" value="Unassembled WGS sequence"/>
</dbReference>
<proteinExistence type="predicted"/>
<sequence>MHLKNDMAQLKSCYSTFRYMGSPENSHILQHVLKLWLLPHHTRKRGNYCHVSVIL</sequence>
<evidence type="ECO:0000313" key="2">
    <source>
        <dbReference type="Proteomes" id="UP000004169"/>
    </source>
</evidence>
<dbReference type="EMBL" id="CAHP01000035">
    <property type="protein sequence ID" value="CCG42647.1"/>
    <property type="molecule type" value="Genomic_DNA"/>
</dbReference>
<dbReference type="STRING" id="1150626.PHAMO_400028"/>
<organism evidence="1 2">
    <name type="scientific">Magnetospirillum molischianum DSM 120</name>
    <dbReference type="NCBI Taxonomy" id="1150626"/>
    <lineage>
        <taxon>Bacteria</taxon>
        <taxon>Pseudomonadati</taxon>
        <taxon>Pseudomonadota</taxon>
        <taxon>Alphaproteobacteria</taxon>
        <taxon>Rhodospirillales</taxon>
        <taxon>Rhodospirillaceae</taxon>
        <taxon>Magnetospirillum</taxon>
    </lineage>
</organism>
<keyword evidence="2" id="KW-1185">Reference proteome</keyword>
<dbReference type="AlphaFoldDB" id="H8FWA9"/>
<accession>H8FWA9</accession>
<evidence type="ECO:0000313" key="1">
    <source>
        <dbReference type="EMBL" id="CCG42647.1"/>
    </source>
</evidence>